<dbReference type="PANTHER" id="PTHR31500">
    <property type="entry name" value="AT-HOOK MOTIF NUCLEAR-LOCALIZED PROTEIN 9"/>
    <property type="match status" value="1"/>
</dbReference>
<feature type="compositionally biased region" description="Polar residues" evidence="6">
    <location>
        <begin position="340"/>
        <end position="356"/>
    </location>
</feature>
<dbReference type="SUPFAM" id="SSF117856">
    <property type="entry name" value="AF0104/ALDC/Ptd012-like"/>
    <property type="match status" value="1"/>
</dbReference>
<evidence type="ECO:0000313" key="8">
    <source>
        <dbReference type="EMBL" id="KAH7513940.1"/>
    </source>
</evidence>
<dbReference type="GO" id="GO:0005634">
    <property type="term" value="C:nucleus"/>
    <property type="evidence" value="ECO:0007669"/>
    <property type="project" value="UniProtKB-SubCell"/>
</dbReference>
<keyword evidence="2 5" id="KW-0238">DNA-binding</keyword>
<evidence type="ECO:0000313" key="9">
    <source>
        <dbReference type="Proteomes" id="UP000813462"/>
    </source>
</evidence>
<reference evidence="8" key="1">
    <citation type="journal article" date="2021" name="Front. Plant Sci.">
        <title>Chromosome-Scale Genome Assembly for Chinese Sour Jujube and Insights Into Its Genome Evolution and Domestication Signature.</title>
        <authorList>
            <person name="Shen L.-Y."/>
            <person name="Luo H."/>
            <person name="Wang X.-L."/>
            <person name="Wang X.-M."/>
            <person name="Qiu X.-J."/>
            <person name="Liu H."/>
            <person name="Zhou S.-S."/>
            <person name="Jia K.-H."/>
            <person name="Nie S."/>
            <person name="Bao Y.-T."/>
            <person name="Zhang R.-G."/>
            <person name="Yun Q.-Z."/>
            <person name="Chai Y.-H."/>
            <person name="Lu J.-Y."/>
            <person name="Li Y."/>
            <person name="Zhao S.-W."/>
            <person name="Mao J.-F."/>
            <person name="Jia S.-G."/>
            <person name="Mao Y.-M."/>
        </authorList>
    </citation>
    <scope>NUCLEOTIDE SEQUENCE</scope>
    <source>
        <strain evidence="8">AT0</strain>
        <tissue evidence="8">Leaf</tissue>
    </source>
</reference>
<dbReference type="AlphaFoldDB" id="A0A978UGK9"/>
<dbReference type="GO" id="GO:0003680">
    <property type="term" value="F:minor groove of adenine-thymine-rich DNA binding"/>
    <property type="evidence" value="ECO:0007669"/>
    <property type="project" value="UniProtKB-UniRule"/>
</dbReference>
<dbReference type="Gene3D" id="3.30.1330.80">
    <property type="entry name" value="Hypothetical protein, similar to alpha- acetolactate decarboxylase, domain 2"/>
    <property type="match status" value="1"/>
</dbReference>
<accession>A0A978UGK9</accession>
<feature type="compositionally biased region" description="Polar residues" evidence="6">
    <location>
        <begin position="117"/>
        <end position="128"/>
    </location>
</feature>
<evidence type="ECO:0000256" key="2">
    <source>
        <dbReference type="ARBA" id="ARBA00023125"/>
    </source>
</evidence>
<keyword evidence="1 5" id="KW-0805">Transcription regulation</keyword>
<dbReference type="PROSITE" id="PS51742">
    <property type="entry name" value="PPC"/>
    <property type="match status" value="1"/>
</dbReference>
<dbReference type="PANTHER" id="PTHR31500:SF64">
    <property type="entry name" value="AT-HOOK MOTIF NUCLEAR-LOCALIZED PROTEIN 12-RELATED"/>
    <property type="match status" value="1"/>
</dbReference>
<dbReference type="Proteomes" id="UP000813462">
    <property type="component" value="Unassembled WGS sequence"/>
</dbReference>
<feature type="region of interest" description="Disordered" evidence="6">
    <location>
        <begin position="17"/>
        <end position="141"/>
    </location>
</feature>
<comment type="subcellular location">
    <subcellularLocation>
        <location evidence="5">Nucleus</location>
    </subcellularLocation>
</comment>
<dbReference type="CDD" id="cd11378">
    <property type="entry name" value="DUF296"/>
    <property type="match status" value="1"/>
</dbReference>
<dbReference type="Pfam" id="PF03479">
    <property type="entry name" value="PCC"/>
    <property type="match status" value="1"/>
</dbReference>
<feature type="region of interest" description="Disordered" evidence="6">
    <location>
        <begin position="321"/>
        <end position="380"/>
    </location>
</feature>
<proteinExistence type="predicted"/>
<keyword evidence="3 5" id="KW-0804">Transcription</keyword>
<comment type="caution">
    <text evidence="8">The sequence shown here is derived from an EMBL/GenBank/DDBJ whole genome shotgun (WGS) entry which is preliminary data.</text>
</comment>
<feature type="compositionally biased region" description="Polar residues" evidence="6">
    <location>
        <begin position="43"/>
        <end position="64"/>
    </location>
</feature>
<keyword evidence="4 5" id="KW-0539">Nucleus</keyword>
<comment type="domain">
    <text evidence="5">The PPC domain mediates interactions between AHL proteins.</text>
</comment>
<evidence type="ECO:0000259" key="7">
    <source>
        <dbReference type="PROSITE" id="PS51742"/>
    </source>
</evidence>
<comment type="function">
    <text evidence="5">Transcription factor that specifically binds AT-rich DNA sequences related to the nuclear matrix attachment regions (MARs).</text>
</comment>
<feature type="compositionally biased region" description="Basic and acidic residues" evidence="6">
    <location>
        <begin position="326"/>
        <end position="339"/>
    </location>
</feature>
<dbReference type="InterPro" id="IPR005175">
    <property type="entry name" value="PPC_dom"/>
</dbReference>
<feature type="compositionally biased region" description="Gly residues" evidence="6">
    <location>
        <begin position="20"/>
        <end position="31"/>
    </location>
</feature>
<evidence type="ECO:0000256" key="3">
    <source>
        <dbReference type="ARBA" id="ARBA00023163"/>
    </source>
</evidence>
<dbReference type="EMBL" id="JAEACU010000011">
    <property type="protein sequence ID" value="KAH7513940.1"/>
    <property type="molecule type" value="Genomic_DNA"/>
</dbReference>
<evidence type="ECO:0000256" key="1">
    <source>
        <dbReference type="ARBA" id="ARBA00023015"/>
    </source>
</evidence>
<name>A0A978UGK9_ZIZJJ</name>
<gene>
    <name evidence="8" type="ORF">FEM48_Zijuj11G0036100</name>
</gene>
<sequence length="380" mass="39590">MDGREAMALSGSASYYIHRGGVGGSGSGSQSGGLHAPPGFRPLSNTGIPSQSNVRGGSLGSTFSVEPPRASFPHGIRMGSSPGMASGEPVKKKRGRPRKYGPDGPVSLRLSPMSAPPNLTQGSTTSSQKRSRGRPPGTGRKQQLAMLGDWMNSSAGIAFAPHVITVGVGEDIVAKLLSFAQQRPRALCILSGNGTVSSVSLRQPASTSVSVTYELQFSWFCLAMEALVSIDCALFLSQLLKRNSIVYATLQGRFQILCLSGSYLVSEDGGPRSRTGGVSVSLSSPDGHVVGGGVAMLTAASPVQVVVCSFVYGNSKPKIKQITGHKSNESSETHHRSDKLTSPSSAPPTQNYTPSGSGIWPGSRAVDLRNPHTGIDLTRG</sequence>
<evidence type="ECO:0000256" key="5">
    <source>
        <dbReference type="RuleBase" id="RU367031"/>
    </source>
</evidence>
<dbReference type="InterPro" id="IPR039605">
    <property type="entry name" value="AHL"/>
</dbReference>
<evidence type="ECO:0000256" key="4">
    <source>
        <dbReference type="ARBA" id="ARBA00023242"/>
    </source>
</evidence>
<organism evidence="8 9">
    <name type="scientific">Ziziphus jujuba var. spinosa</name>
    <dbReference type="NCBI Taxonomy" id="714518"/>
    <lineage>
        <taxon>Eukaryota</taxon>
        <taxon>Viridiplantae</taxon>
        <taxon>Streptophyta</taxon>
        <taxon>Embryophyta</taxon>
        <taxon>Tracheophyta</taxon>
        <taxon>Spermatophyta</taxon>
        <taxon>Magnoliopsida</taxon>
        <taxon>eudicotyledons</taxon>
        <taxon>Gunneridae</taxon>
        <taxon>Pentapetalae</taxon>
        <taxon>rosids</taxon>
        <taxon>fabids</taxon>
        <taxon>Rosales</taxon>
        <taxon>Rhamnaceae</taxon>
        <taxon>Paliureae</taxon>
        <taxon>Ziziphus</taxon>
    </lineage>
</organism>
<feature type="domain" description="PPC" evidence="7">
    <location>
        <begin position="153"/>
        <end position="331"/>
    </location>
</feature>
<protein>
    <recommendedName>
        <fullName evidence="5">AT-hook motif nuclear-localized protein</fullName>
    </recommendedName>
</protein>
<evidence type="ECO:0000256" key="6">
    <source>
        <dbReference type="SAM" id="MobiDB-lite"/>
    </source>
</evidence>